<dbReference type="Pfam" id="PF05133">
    <property type="entry name" value="SPP1_portal"/>
    <property type="match status" value="1"/>
</dbReference>
<keyword evidence="2" id="KW-1185">Reference proteome</keyword>
<proteinExistence type="predicted"/>
<evidence type="ECO:0008006" key="3">
    <source>
        <dbReference type="Google" id="ProtNLM"/>
    </source>
</evidence>
<protein>
    <recommendedName>
        <fullName evidence="3">Phage portal protein</fullName>
    </recommendedName>
</protein>
<dbReference type="EMBL" id="JACHMI010000002">
    <property type="protein sequence ID" value="MBB6557288.1"/>
    <property type="molecule type" value="Genomic_DNA"/>
</dbReference>
<dbReference type="InterPro" id="IPR021145">
    <property type="entry name" value="Portal_protein_SPP1_Gp6-like"/>
</dbReference>
<reference evidence="1 2" key="1">
    <citation type="submission" date="2020-08" db="EMBL/GenBank/DDBJ databases">
        <title>Sequencing the genomes of 1000 actinobacteria strains.</title>
        <authorList>
            <person name="Klenk H.-P."/>
        </authorList>
    </citation>
    <scope>NUCLEOTIDE SEQUENCE [LARGE SCALE GENOMIC DNA]</scope>
    <source>
        <strain evidence="1 2">DSM 43768</strain>
    </source>
</reference>
<dbReference type="RefSeq" id="WP_185112871.1">
    <property type="nucleotide sequence ID" value="NZ_BAAAXY010000269.1"/>
</dbReference>
<sequence>MPLPERNQEWPPPAIRQEMRLYDTHGAWYAGDPDKLAQVYGGNRAAPMVGMDPKGWDRPISRMGGYLGRAVRYFWGTPTPAAQSRATKLHIPLAADIAATSADLLFSEPPTLKLKGKKGQQRLDSVLHEAGVYGSLLEAAELAAAYGGVYLRVGWDTTMADHPVVDALPPDAAVPEFHNGRLKAVTFWRVVYEDDRSGEVWRHLEKHEKGRVFHGLYLGDEDHLGRQMPLEDHPATAEFAELVDEDGGFDSGFDRGLLVEYIPNMRPHRMIRGTAVGRSDYAGVEPLLDALDETWTSWMRDLRLGKARIIVPEIYLTTAGRGQAASWDPDREIYSPLGGMLPSPQNPGSMITLSQFKIRVQEHAETSKHLVEQIVRGAGYALQSFAEGGNGQAKTATEIHMEKHRSYSTRGRKIGYWTPRLAWLSEAMLAVDHAVFGTKVVAERATVEWPDGVMPDPESMGRTLDMLNRAQAVSLDTKIRWVHPDWDDVQVQAEKERLRDELGLNVPDPAALGETWIPDASGDD</sequence>
<name>A0A7X0P8J6_9ACTN</name>
<comment type="caution">
    <text evidence="1">The sequence shown here is derived from an EMBL/GenBank/DDBJ whole genome shotgun (WGS) entry which is preliminary data.</text>
</comment>
<dbReference type="AlphaFoldDB" id="A0A7X0P8J6"/>
<gene>
    <name evidence="1" type="ORF">HD593_012178</name>
</gene>
<dbReference type="Proteomes" id="UP000565579">
    <property type="component" value="Unassembled WGS sequence"/>
</dbReference>
<evidence type="ECO:0000313" key="2">
    <source>
        <dbReference type="Proteomes" id="UP000565579"/>
    </source>
</evidence>
<evidence type="ECO:0000313" key="1">
    <source>
        <dbReference type="EMBL" id="MBB6557288.1"/>
    </source>
</evidence>
<organism evidence="1 2">
    <name type="scientific">Nonomuraea rubra</name>
    <dbReference type="NCBI Taxonomy" id="46180"/>
    <lineage>
        <taxon>Bacteria</taxon>
        <taxon>Bacillati</taxon>
        <taxon>Actinomycetota</taxon>
        <taxon>Actinomycetes</taxon>
        <taxon>Streptosporangiales</taxon>
        <taxon>Streptosporangiaceae</taxon>
        <taxon>Nonomuraea</taxon>
    </lineage>
</organism>
<accession>A0A7X0P8J6</accession>